<dbReference type="OrthoDB" id="4295660at2"/>
<name>A0A4U0RHW8_9ACTN</name>
<organism evidence="1 2">
    <name type="scientific">Actinacidiphila oryziradicis</name>
    <dbReference type="NCBI Taxonomy" id="2571141"/>
    <lineage>
        <taxon>Bacteria</taxon>
        <taxon>Bacillati</taxon>
        <taxon>Actinomycetota</taxon>
        <taxon>Actinomycetes</taxon>
        <taxon>Kitasatosporales</taxon>
        <taxon>Streptomycetaceae</taxon>
        <taxon>Actinacidiphila</taxon>
    </lineage>
</organism>
<protein>
    <submittedName>
        <fullName evidence="1">Uncharacterized protein</fullName>
    </submittedName>
</protein>
<dbReference type="Proteomes" id="UP000305778">
    <property type="component" value="Unassembled WGS sequence"/>
</dbReference>
<accession>A0A4U0RHW8</accession>
<evidence type="ECO:0000313" key="1">
    <source>
        <dbReference type="EMBL" id="TJZ94432.1"/>
    </source>
</evidence>
<dbReference type="AlphaFoldDB" id="A0A4U0RHW8"/>
<keyword evidence="2" id="KW-1185">Reference proteome</keyword>
<comment type="caution">
    <text evidence="1">The sequence shown here is derived from an EMBL/GenBank/DDBJ whole genome shotgun (WGS) entry which is preliminary data.</text>
</comment>
<sequence length="63" mass="6962">MESIVFPWLGDLPDEQAYEFLGEVIEAANAAGTHTAFLQTLDALVVEWRDVQRSPDSLARSSP</sequence>
<evidence type="ECO:0000313" key="2">
    <source>
        <dbReference type="Proteomes" id="UP000305778"/>
    </source>
</evidence>
<proteinExistence type="predicted"/>
<reference evidence="1 2" key="1">
    <citation type="submission" date="2019-04" db="EMBL/GenBank/DDBJ databases">
        <title>Streptomyces oryziradicis sp. nov., a novel actinomycete isolated from rhizosphere soil of rice (Oryza sativa L.).</title>
        <authorList>
            <person name="Li C."/>
        </authorList>
    </citation>
    <scope>NUCLEOTIDE SEQUENCE [LARGE SCALE GENOMIC DNA]</scope>
    <source>
        <strain evidence="1 2">NEAU-C40</strain>
    </source>
</reference>
<gene>
    <name evidence="1" type="ORF">FCI23_53720</name>
</gene>
<dbReference type="EMBL" id="SUMC01000223">
    <property type="protein sequence ID" value="TJZ94432.1"/>
    <property type="molecule type" value="Genomic_DNA"/>
</dbReference>
<dbReference type="RefSeq" id="WP_136731472.1">
    <property type="nucleotide sequence ID" value="NZ_SUMC01000223.1"/>
</dbReference>